<keyword evidence="17" id="KW-1185">Reference proteome</keyword>
<evidence type="ECO:0000256" key="12">
    <source>
        <dbReference type="ARBA" id="ARBA00023136"/>
    </source>
</evidence>
<keyword evidence="10 14" id="KW-1133">Transmembrane helix</keyword>
<name>A0A923ML13_9FIRM</name>
<keyword evidence="4 14" id="KW-0812">Transmembrane</keyword>
<evidence type="ECO:0000256" key="6">
    <source>
        <dbReference type="ARBA" id="ARBA00022741"/>
    </source>
</evidence>
<dbReference type="Pfam" id="PF00403">
    <property type="entry name" value="HMA"/>
    <property type="match status" value="1"/>
</dbReference>
<evidence type="ECO:0000256" key="5">
    <source>
        <dbReference type="ARBA" id="ARBA00022723"/>
    </source>
</evidence>
<keyword evidence="12 14" id="KW-0472">Membrane</keyword>
<dbReference type="InterPro" id="IPR006121">
    <property type="entry name" value="HMA_dom"/>
</dbReference>
<feature type="transmembrane region" description="Helical" evidence="14">
    <location>
        <begin position="136"/>
        <end position="153"/>
    </location>
</feature>
<dbReference type="GO" id="GO:0016887">
    <property type="term" value="F:ATP hydrolysis activity"/>
    <property type="evidence" value="ECO:0007669"/>
    <property type="project" value="InterPro"/>
</dbReference>
<dbReference type="SFLD" id="SFLDG00002">
    <property type="entry name" value="C1.7:_P-type_atpase_like"/>
    <property type="match status" value="1"/>
</dbReference>
<dbReference type="FunFam" id="2.70.150.10:FF:000002">
    <property type="entry name" value="Copper-transporting ATPase 1, putative"/>
    <property type="match status" value="1"/>
</dbReference>
<dbReference type="CDD" id="cd02094">
    <property type="entry name" value="P-type_ATPase_Cu-like"/>
    <property type="match status" value="1"/>
</dbReference>
<evidence type="ECO:0000256" key="10">
    <source>
        <dbReference type="ARBA" id="ARBA00022989"/>
    </source>
</evidence>
<dbReference type="InterPro" id="IPR059000">
    <property type="entry name" value="ATPase_P-type_domA"/>
</dbReference>
<keyword evidence="7" id="KW-0813">Transport</keyword>
<dbReference type="Gene3D" id="3.40.1110.10">
    <property type="entry name" value="Calcium-transporting ATPase, cytoplasmic domain N"/>
    <property type="match status" value="1"/>
</dbReference>
<keyword evidence="8 14" id="KW-0067">ATP-binding</keyword>
<dbReference type="GO" id="GO:0005886">
    <property type="term" value="C:plasma membrane"/>
    <property type="evidence" value="ECO:0007669"/>
    <property type="project" value="UniProtKB-SubCell"/>
</dbReference>
<dbReference type="GO" id="GO:0055070">
    <property type="term" value="P:copper ion homeostasis"/>
    <property type="evidence" value="ECO:0007669"/>
    <property type="project" value="TreeGrafter"/>
</dbReference>
<gene>
    <name evidence="16" type="ORF">H8Z83_10990</name>
</gene>
<feature type="transmembrane region" description="Helical" evidence="14">
    <location>
        <begin position="696"/>
        <end position="718"/>
    </location>
</feature>
<evidence type="ECO:0000256" key="11">
    <source>
        <dbReference type="ARBA" id="ARBA00023008"/>
    </source>
</evidence>
<evidence type="ECO:0000256" key="4">
    <source>
        <dbReference type="ARBA" id="ARBA00022692"/>
    </source>
</evidence>
<dbReference type="Pfam" id="PF00702">
    <property type="entry name" value="Hydrolase"/>
    <property type="match status" value="1"/>
</dbReference>
<comment type="similarity">
    <text evidence="2 14">Belongs to the cation transport ATPase (P-type) (TC 3.A.3) family. Type IB subfamily.</text>
</comment>
<dbReference type="GO" id="GO:0043682">
    <property type="term" value="F:P-type divalent copper transporter activity"/>
    <property type="evidence" value="ECO:0007669"/>
    <property type="project" value="TreeGrafter"/>
</dbReference>
<dbReference type="GO" id="GO:0005524">
    <property type="term" value="F:ATP binding"/>
    <property type="evidence" value="ECO:0007669"/>
    <property type="project" value="UniProtKB-UniRule"/>
</dbReference>
<dbReference type="NCBIfam" id="TIGR01511">
    <property type="entry name" value="ATPase-IB1_Cu"/>
    <property type="match status" value="1"/>
</dbReference>
<dbReference type="PROSITE" id="PS50846">
    <property type="entry name" value="HMA_2"/>
    <property type="match status" value="1"/>
</dbReference>
<evidence type="ECO:0000259" key="15">
    <source>
        <dbReference type="PROSITE" id="PS50846"/>
    </source>
</evidence>
<dbReference type="PANTHER" id="PTHR43520:SF8">
    <property type="entry name" value="P-TYPE CU(+) TRANSPORTER"/>
    <property type="match status" value="1"/>
</dbReference>
<keyword evidence="5 14" id="KW-0479">Metal-binding</keyword>
<dbReference type="NCBIfam" id="TIGR01494">
    <property type="entry name" value="ATPase_P-type"/>
    <property type="match status" value="1"/>
</dbReference>
<dbReference type="Gene3D" id="3.30.70.100">
    <property type="match status" value="1"/>
</dbReference>
<dbReference type="InterPro" id="IPR023214">
    <property type="entry name" value="HAD_sf"/>
</dbReference>
<dbReference type="SUPFAM" id="SSF81665">
    <property type="entry name" value="Calcium ATPase, transmembrane domain M"/>
    <property type="match status" value="1"/>
</dbReference>
<dbReference type="InterPro" id="IPR036163">
    <property type="entry name" value="HMA_dom_sf"/>
</dbReference>
<dbReference type="Proteomes" id="UP000620327">
    <property type="component" value="Unassembled WGS sequence"/>
</dbReference>
<keyword evidence="9" id="KW-1278">Translocase</keyword>
<dbReference type="SUPFAM" id="SSF81653">
    <property type="entry name" value="Calcium ATPase, transduction domain A"/>
    <property type="match status" value="1"/>
</dbReference>
<dbReference type="RefSeq" id="WP_187015068.1">
    <property type="nucleotide sequence ID" value="NZ_JACOQI010000010.1"/>
</dbReference>
<dbReference type="Gene3D" id="2.70.150.10">
    <property type="entry name" value="Calcium-transporting ATPase, cytoplasmic transduction domain A"/>
    <property type="match status" value="1"/>
</dbReference>
<feature type="transmembrane region" description="Helical" evidence="14">
    <location>
        <begin position="174"/>
        <end position="193"/>
    </location>
</feature>
<dbReference type="InterPro" id="IPR018303">
    <property type="entry name" value="ATPase_P-typ_P_site"/>
</dbReference>
<dbReference type="PRINTS" id="PR00943">
    <property type="entry name" value="CUATPASE"/>
</dbReference>
<dbReference type="AlphaFoldDB" id="A0A923ML13"/>
<evidence type="ECO:0000256" key="1">
    <source>
        <dbReference type="ARBA" id="ARBA00004651"/>
    </source>
</evidence>
<feature type="transmembrane region" description="Helical" evidence="14">
    <location>
        <begin position="382"/>
        <end position="402"/>
    </location>
</feature>
<keyword evidence="6 14" id="KW-0547">Nucleotide-binding</keyword>
<dbReference type="InterPro" id="IPR027256">
    <property type="entry name" value="P-typ_ATPase_IB"/>
</dbReference>
<evidence type="ECO:0000313" key="16">
    <source>
        <dbReference type="EMBL" id="MBC5770837.1"/>
    </source>
</evidence>
<protein>
    <recommendedName>
        <fullName evidence="3">P-type Cu(+) transporter</fullName>
        <ecNumber evidence="3">7.2.2.8</ecNumber>
    </recommendedName>
</protein>
<evidence type="ECO:0000256" key="7">
    <source>
        <dbReference type="ARBA" id="ARBA00022796"/>
    </source>
</evidence>
<dbReference type="Gene3D" id="3.40.50.1000">
    <property type="entry name" value="HAD superfamily/HAD-like"/>
    <property type="match status" value="1"/>
</dbReference>
<comment type="caution">
    <text evidence="16">The sequence shown here is derived from an EMBL/GenBank/DDBJ whole genome shotgun (WGS) entry which is preliminary data.</text>
</comment>
<dbReference type="InterPro" id="IPR001757">
    <property type="entry name" value="P_typ_ATPase"/>
</dbReference>
<evidence type="ECO:0000313" key="17">
    <source>
        <dbReference type="Proteomes" id="UP000620327"/>
    </source>
</evidence>
<feature type="transmembrane region" description="Helical" evidence="14">
    <location>
        <begin position="97"/>
        <end position="116"/>
    </location>
</feature>
<comment type="catalytic activity">
    <reaction evidence="13">
        <text>Cu(+)(in) + ATP + H2O = Cu(+)(out) + ADP + phosphate + H(+)</text>
        <dbReference type="Rhea" id="RHEA:25792"/>
        <dbReference type="ChEBI" id="CHEBI:15377"/>
        <dbReference type="ChEBI" id="CHEBI:15378"/>
        <dbReference type="ChEBI" id="CHEBI:30616"/>
        <dbReference type="ChEBI" id="CHEBI:43474"/>
        <dbReference type="ChEBI" id="CHEBI:49552"/>
        <dbReference type="ChEBI" id="CHEBI:456216"/>
        <dbReference type="EC" id="7.2.2.8"/>
    </reaction>
</comment>
<keyword evidence="7" id="KW-0187">Copper transport</keyword>
<dbReference type="InterPro" id="IPR023298">
    <property type="entry name" value="ATPase_P-typ_TM_dom_sf"/>
</dbReference>
<evidence type="ECO:0000256" key="3">
    <source>
        <dbReference type="ARBA" id="ARBA00012517"/>
    </source>
</evidence>
<dbReference type="GO" id="GO:0140581">
    <property type="term" value="F:P-type monovalent copper transporter activity"/>
    <property type="evidence" value="ECO:0007669"/>
    <property type="project" value="UniProtKB-EC"/>
</dbReference>
<dbReference type="SFLD" id="SFLDF00027">
    <property type="entry name" value="p-type_atpase"/>
    <property type="match status" value="1"/>
</dbReference>
<comment type="subcellular location">
    <subcellularLocation>
        <location evidence="1">Cell membrane</location>
        <topology evidence="1">Multi-pass membrane protein</topology>
    </subcellularLocation>
</comment>
<evidence type="ECO:0000256" key="13">
    <source>
        <dbReference type="ARBA" id="ARBA00049289"/>
    </source>
</evidence>
<proteinExistence type="inferred from homology"/>
<evidence type="ECO:0000256" key="8">
    <source>
        <dbReference type="ARBA" id="ARBA00022840"/>
    </source>
</evidence>
<dbReference type="NCBIfam" id="TIGR01525">
    <property type="entry name" value="ATPase-IB_hvy"/>
    <property type="match status" value="1"/>
</dbReference>
<dbReference type="EC" id="7.2.2.8" evidence="3"/>
<keyword evidence="14" id="KW-1003">Cell membrane</keyword>
<keyword evidence="7" id="KW-0406">Ion transport</keyword>
<dbReference type="GO" id="GO:0005507">
    <property type="term" value="F:copper ion binding"/>
    <property type="evidence" value="ECO:0007669"/>
    <property type="project" value="TreeGrafter"/>
</dbReference>
<dbReference type="InterPro" id="IPR036412">
    <property type="entry name" value="HAD-like_sf"/>
</dbReference>
<feature type="domain" description="HMA" evidence="15">
    <location>
        <begin position="2"/>
        <end position="68"/>
    </location>
</feature>
<dbReference type="FunFam" id="3.30.70.100:FF:000005">
    <property type="entry name" value="Copper-exporting P-type ATPase A"/>
    <property type="match status" value="1"/>
</dbReference>
<dbReference type="Pfam" id="PF00122">
    <property type="entry name" value="E1-E2_ATPase"/>
    <property type="match status" value="1"/>
</dbReference>
<sequence>MREEVYDISGMHCAACSASVEKVTRRLPGVERSDVNLVAERMTIVYDETQVTPEQIIAKVEKAGFGAKLHQEKQEAAPVQTGEDPEEAELRRKKRELIVSAIFSCALLYVSMGQMLPFGLPALPLPDLFSMHTHPMNFAVLQLMLAIPVLYCGRNFFINGFQALFHGNPNMDSLVAIGSACSFVYSVVMMFLITDDVHGHVHNLYYESSAVVLTLVSLGKFMESRNMKKTKSAITALMRLTPDTALLADSGKEVPTSSVKAGDVLLVKPGARIPLDGVVTKGESSVNEAMLTGESLPVEKAEGSEVIGGSVNENGVLYVKVTRVGEDTTLSRIIRFVEDAQGKKAPISRTADKVAGIFVPTVIAIAVLAAVIWAIAGKDFAFVLRVFTSVLVIACPCALGLATPTAIMVGTGLGAKHGILIRSGEILEVTHSVDTVVLDKTGTVTKGEPAVTEVCPAGGTAEGLLTIAAAVESVSQHPLAAAIVQAAQEKKLSTGKQPENFELLPGRGLRATLSGRTVLAGNRRLMEESGVDISALSEKADALAGQGETPMFFAADGALLGLISVADPVKETSAAAIAALHKQGLRVVLLTGDSRAAAEHIGALVGVDEVIPEVLPEEKAVHVQKLEAAGRKVMMVGDGINDAPALTAATVGCAIGSGSDIAIEAADIVLMRSDLEDVPRALRLSALTLRDIKQNLFWAFCYNTIGIPIAAGLLYALGGPLLSPMFAGAAMSLSSVCVVGNALRLGTVKL</sequence>
<dbReference type="PANTHER" id="PTHR43520">
    <property type="entry name" value="ATP7, ISOFORM B"/>
    <property type="match status" value="1"/>
</dbReference>
<dbReference type="PROSITE" id="PS00154">
    <property type="entry name" value="ATPASE_E1_E2"/>
    <property type="match status" value="1"/>
</dbReference>
<dbReference type="EMBL" id="JACOQI010000010">
    <property type="protein sequence ID" value="MBC5770837.1"/>
    <property type="molecule type" value="Genomic_DNA"/>
</dbReference>
<dbReference type="InterPro" id="IPR008250">
    <property type="entry name" value="ATPase_P-typ_transduc_dom_A_sf"/>
</dbReference>
<dbReference type="SFLD" id="SFLDS00003">
    <property type="entry name" value="Haloacid_Dehalogenase"/>
    <property type="match status" value="1"/>
</dbReference>
<feature type="transmembrane region" description="Helical" evidence="14">
    <location>
        <begin position="724"/>
        <end position="743"/>
    </location>
</feature>
<feature type="transmembrane region" description="Helical" evidence="14">
    <location>
        <begin position="205"/>
        <end position="222"/>
    </location>
</feature>
<reference evidence="16" key="1">
    <citation type="submission" date="2020-08" db="EMBL/GenBank/DDBJ databases">
        <title>Genome public.</title>
        <authorList>
            <person name="Liu C."/>
            <person name="Sun Q."/>
        </authorList>
    </citation>
    <scope>NUCLEOTIDE SEQUENCE</scope>
    <source>
        <strain evidence="16">BX15</strain>
    </source>
</reference>
<dbReference type="InterPro" id="IPR023299">
    <property type="entry name" value="ATPase_P-typ_cyto_dom_N"/>
</dbReference>
<dbReference type="SUPFAM" id="SSF56784">
    <property type="entry name" value="HAD-like"/>
    <property type="match status" value="1"/>
</dbReference>
<evidence type="ECO:0000256" key="2">
    <source>
        <dbReference type="ARBA" id="ARBA00006024"/>
    </source>
</evidence>
<dbReference type="CDD" id="cd00371">
    <property type="entry name" value="HMA"/>
    <property type="match status" value="1"/>
</dbReference>
<evidence type="ECO:0000256" key="14">
    <source>
        <dbReference type="RuleBase" id="RU362081"/>
    </source>
</evidence>
<keyword evidence="11" id="KW-0186">Copper</keyword>
<dbReference type="SUPFAM" id="SSF55008">
    <property type="entry name" value="HMA, heavy metal-associated domain"/>
    <property type="match status" value="1"/>
</dbReference>
<organism evidence="16 17">
    <name type="scientific">Dysosmobacter segnis</name>
    <dbReference type="NCBI Taxonomy" id="2763042"/>
    <lineage>
        <taxon>Bacteria</taxon>
        <taxon>Bacillati</taxon>
        <taxon>Bacillota</taxon>
        <taxon>Clostridia</taxon>
        <taxon>Eubacteriales</taxon>
        <taxon>Oscillospiraceae</taxon>
        <taxon>Dysosmobacter</taxon>
    </lineage>
</organism>
<evidence type="ECO:0000256" key="9">
    <source>
        <dbReference type="ARBA" id="ARBA00022967"/>
    </source>
</evidence>
<feature type="transmembrane region" description="Helical" evidence="14">
    <location>
        <begin position="354"/>
        <end position="376"/>
    </location>
</feature>
<accession>A0A923ML13</accession>
<dbReference type="InterPro" id="IPR044492">
    <property type="entry name" value="P_typ_ATPase_HD_dom"/>
</dbReference>
<dbReference type="PRINTS" id="PR00119">
    <property type="entry name" value="CATATPASE"/>
</dbReference>